<accession>K6VMP0</accession>
<reference evidence="1 2" key="1">
    <citation type="submission" date="2012-08" db="EMBL/GenBank/DDBJ databases">
        <title>Whole genome shotgun sequence of Austwickia chelonae NBRC 105200.</title>
        <authorList>
            <person name="Yoshida I."/>
            <person name="Hosoyama A."/>
            <person name="Tsuchikane K."/>
            <person name="Katsumata H."/>
            <person name="Ando Y."/>
            <person name="Ohji S."/>
            <person name="Hamada M."/>
            <person name="Tamura T."/>
            <person name="Yamazoe A."/>
            <person name="Yamazaki S."/>
            <person name="Fujita N."/>
        </authorList>
    </citation>
    <scope>NUCLEOTIDE SEQUENCE [LARGE SCALE GENOMIC DNA]</scope>
    <source>
        <strain evidence="1 2">NBRC 105200</strain>
    </source>
</reference>
<comment type="caution">
    <text evidence="1">The sequence shown here is derived from an EMBL/GenBank/DDBJ whole genome shotgun (WGS) entry which is preliminary data.</text>
</comment>
<dbReference type="SMART" id="SM00855">
    <property type="entry name" value="PGAM"/>
    <property type="match status" value="1"/>
</dbReference>
<keyword evidence="2" id="KW-1185">Reference proteome</keyword>
<dbReference type="Pfam" id="PF00300">
    <property type="entry name" value="His_Phos_1"/>
    <property type="match status" value="1"/>
</dbReference>
<dbReference type="SUPFAM" id="SSF53254">
    <property type="entry name" value="Phosphoglycerate mutase-like"/>
    <property type="match status" value="1"/>
</dbReference>
<gene>
    <name evidence="1" type="ORF">AUCHE_01_01970</name>
</gene>
<protein>
    <recommendedName>
        <fullName evidence="3">Phosphohistidine phosphatase</fullName>
    </recommendedName>
</protein>
<evidence type="ECO:0000313" key="2">
    <source>
        <dbReference type="Proteomes" id="UP000008495"/>
    </source>
</evidence>
<dbReference type="EMBL" id="BAGZ01000001">
    <property type="protein sequence ID" value="GAB76635.1"/>
    <property type="molecule type" value="Genomic_DNA"/>
</dbReference>
<sequence length="175" mass="18966">MTDIPRVLVLIRHAEAVPFSREGDAQRALTESGRAVARALGERLSREGVRADLMICSPAVRTVQTCEELRRGGLQVQDLWGEQSLYDADVEDVVDAIREVPDDVRTLVVLGHAPGVPGVVAGVEDHCDQGGEPLHRRIEVWPPAGVGVVVHEGSWAAFPDSSSAVVMLQRPPDRL</sequence>
<dbReference type="RefSeq" id="WP_006501386.1">
    <property type="nucleotide sequence ID" value="NZ_BAGZ01000001.1"/>
</dbReference>
<evidence type="ECO:0008006" key="3">
    <source>
        <dbReference type="Google" id="ProtNLM"/>
    </source>
</evidence>
<dbReference type="STRING" id="100225.SAMN05421595_1769"/>
<name>K6VMP0_9MICO</name>
<dbReference type="InterPro" id="IPR029033">
    <property type="entry name" value="His_PPase_superfam"/>
</dbReference>
<proteinExistence type="predicted"/>
<dbReference type="Proteomes" id="UP000008495">
    <property type="component" value="Unassembled WGS sequence"/>
</dbReference>
<organism evidence="1 2">
    <name type="scientific">Austwickia chelonae NBRC 105200</name>
    <dbReference type="NCBI Taxonomy" id="1184607"/>
    <lineage>
        <taxon>Bacteria</taxon>
        <taxon>Bacillati</taxon>
        <taxon>Actinomycetota</taxon>
        <taxon>Actinomycetes</taxon>
        <taxon>Micrococcales</taxon>
        <taxon>Dermatophilaceae</taxon>
        <taxon>Austwickia</taxon>
    </lineage>
</organism>
<dbReference type="AlphaFoldDB" id="K6VMP0"/>
<dbReference type="eggNOG" id="COG2062">
    <property type="taxonomic scope" value="Bacteria"/>
</dbReference>
<dbReference type="CDD" id="cd07067">
    <property type="entry name" value="HP_PGM_like"/>
    <property type="match status" value="1"/>
</dbReference>
<evidence type="ECO:0000313" key="1">
    <source>
        <dbReference type="EMBL" id="GAB76635.1"/>
    </source>
</evidence>
<dbReference type="InterPro" id="IPR013078">
    <property type="entry name" value="His_Pase_superF_clade-1"/>
</dbReference>
<dbReference type="Gene3D" id="3.40.50.1240">
    <property type="entry name" value="Phosphoglycerate mutase-like"/>
    <property type="match status" value="1"/>
</dbReference>
<dbReference type="OrthoDB" id="9810154at2"/>